<dbReference type="InterPro" id="IPR046341">
    <property type="entry name" value="SET_dom_sf"/>
</dbReference>
<dbReference type="PANTHER" id="PTHR46165:SF5">
    <property type="entry name" value="RE32936P"/>
    <property type="match status" value="1"/>
</dbReference>
<dbReference type="GO" id="GO:0032259">
    <property type="term" value="P:methylation"/>
    <property type="evidence" value="ECO:0007669"/>
    <property type="project" value="UniProtKB-KW"/>
</dbReference>
<dbReference type="GO" id="GO:0042051">
    <property type="term" value="P:compound eye photoreceptor development"/>
    <property type="evidence" value="ECO:0007669"/>
    <property type="project" value="TreeGrafter"/>
</dbReference>
<comment type="caution">
    <text evidence="5">The sequence shown here is derived from an EMBL/GenBank/DDBJ whole genome shotgun (WGS) entry which is preliminary data.</text>
</comment>
<evidence type="ECO:0000259" key="4">
    <source>
        <dbReference type="PROSITE" id="PS50280"/>
    </source>
</evidence>
<dbReference type="InterPro" id="IPR052097">
    <property type="entry name" value="SET-MYND_domain_protein"/>
</dbReference>
<reference evidence="5" key="1">
    <citation type="journal article" date="2023" name="bioRxiv">
        <title>Scaffold-level genome assemblies of two parasitoid biocontrol wasps reveal the parthenogenesis mechanism and an associated novel virus.</title>
        <authorList>
            <person name="Inwood S."/>
            <person name="Skelly J."/>
            <person name="Guhlin J."/>
            <person name="Harrop T."/>
            <person name="Goldson S."/>
            <person name="Dearden P."/>
        </authorList>
    </citation>
    <scope>NUCLEOTIDE SEQUENCE</scope>
    <source>
        <strain evidence="5">Irish</strain>
        <tissue evidence="5">Whole body</tissue>
    </source>
</reference>
<keyword evidence="3" id="KW-0949">S-adenosyl-L-methionine</keyword>
<evidence type="ECO:0000256" key="2">
    <source>
        <dbReference type="ARBA" id="ARBA00022679"/>
    </source>
</evidence>
<dbReference type="InterPro" id="IPR044421">
    <property type="entry name" value="SMYD4_SET"/>
</dbReference>
<dbReference type="PROSITE" id="PS50280">
    <property type="entry name" value="SET"/>
    <property type="match status" value="1"/>
</dbReference>
<keyword evidence="6" id="KW-1185">Reference proteome</keyword>
<dbReference type="GO" id="GO:0008170">
    <property type="term" value="F:N-methyltransferase activity"/>
    <property type="evidence" value="ECO:0007669"/>
    <property type="project" value="UniProtKB-ARBA"/>
</dbReference>
<evidence type="ECO:0000256" key="3">
    <source>
        <dbReference type="ARBA" id="ARBA00022691"/>
    </source>
</evidence>
<dbReference type="InterPro" id="IPR001214">
    <property type="entry name" value="SET_dom"/>
</dbReference>
<protein>
    <recommendedName>
        <fullName evidence="4">SET domain-containing protein</fullName>
    </recommendedName>
</protein>
<dbReference type="PANTHER" id="PTHR46165">
    <property type="entry name" value="SET AND MYND DOMAIN-CONTAINING PROTEIN 4"/>
    <property type="match status" value="1"/>
</dbReference>
<dbReference type="Gene3D" id="2.170.270.10">
    <property type="entry name" value="SET domain"/>
    <property type="match status" value="2"/>
</dbReference>
<evidence type="ECO:0000313" key="6">
    <source>
        <dbReference type="Proteomes" id="UP001168990"/>
    </source>
</evidence>
<dbReference type="Gene3D" id="1.25.40.10">
    <property type="entry name" value="Tetratricopeptide repeat domain"/>
    <property type="match status" value="2"/>
</dbReference>
<dbReference type="GO" id="GO:0005737">
    <property type="term" value="C:cytoplasm"/>
    <property type="evidence" value="ECO:0007669"/>
    <property type="project" value="TreeGrafter"/>
</dbReference>
<dbReference type="GO" id="GO:0042826">
    <property type="term" value="F:histone deacetylase binding"/>
    <property type="evidence" value="ECO:0007669"/>
    <property type="project" value="TreeGrafter"/>
</dbReference>
<dbReference type="SUPFAM" id="SSF48452">
    <property type="entry name" value="TPR-like"/>
    <property type="match status" value="1"/>
</dbReference>
<name>A0AA39FV40_9HYME</name>
<keyword evidence="2" id="KW-0808">Transferase</keyword>
<sequence length="696" mass="79035">MEESDAFYRALCSSETIRSETKGFFREFSDMVINNVGDVWIIRSFGRLTNDSERVRCVFTDIKIKDMVQETFGRIKHLYRDKDALLSKTKRNEGLNLMSLGENEKALLCFSQAVLRAPVNGKVTSIDQGFSLSLALLGRADALMALGDYEFALEDLKVAMGDENLSIKIREQLDVKLRECHVLLDDSKKAIMMKNILNDCETKLLRKNYYREPVSPELTGGPHLFLNGLSKLVEIRETPTVGKHAVAADNIKIGDTVASEIPLASCLLPEYYGTHCHHCFVRLRAPLGCPVCSCVAFCQQKCRIEALETYHKYECKILALLIGSGMSILSMLALRMVTQIGLDGCLNLKGEIDNIIENDNNSSNENSQLKMNLSKSAKRRLRKKKLNANSHECNKSNDNTALSILKVDSRAYALVDHNSKRTAVDFLERTLMAAFLLKCLKKVDFFRETLKLQESPSEEEIIVGSILLKNLQLLQFNAHEISETRLGNEHRFRGSKTIYLGVAIYPSAARFNHDCYPAVTRYFTGRTIVLRAIRPLKPGEVIAENYGPIFTKRSLKERCRSLTGRYWFRCSCRACTENWPCFDNLIEYTTRLRCTTENCTGLLLQPRQLSRPVKCSQCQRKINLEDRVGVLRDCEEGYTRGFDFMEDERPAEAMNELIRALEKFHMIASAPHRETHLAEIAFASCMANSGNTWQPR</sequence>
<organism evidence="5 6">
    <name type="scientific">Microctonus aethiopoides</name>
    <dbReference type="NCBI Taxonomy" id="144406"/>
    <lineage>
        <taxon>Eukaryota</taxon>
        <taxon>Metazoa</taxon>
        <taxon>Ecdysozoa</taxon>
        <taxon>Arthropoda</taxon>
        <taxon>Hexapoda</taxon>
        <taxon>Insecta</taxon>
        <taxon>Pterygota</taxon>
        <taxon>Neoptera</taxon>
        <taxon>Endopterygota</taxon>
        <taxon>Hymenoptera</taxon>
        <taxon>Apocrita</taxon>
        <taxon>Ichneumonoidea</taxon>
        <taxon>Braconidae</taxon>
        <taxon>Euphorinae</taxon>
        <taxon>Microctonus</taxon>
    </lineage>
</organism>
<reference evidence="5" key="2">
    <citation type="submission" date="2023-03" db="EMBL/GenBank/DDBJ databases">
        <authorList>
            <person name="Inwood S.N."/>
            <person name="Skelly J.G."/>
            <person name="Guhlin J."/>
            <person name="Harrop T.W.R."/>
            <person name="Goldson S.G."/>
            <person name="Dearden P.K."/>
        </authorList>
    </citation>
    <scope>NUCLEOTIDE SEQUENCE</scope>
    <source>
        <strain evidence="5">Irish</strain>
        <tissue evidence="5">Whole body</tissue>
    </source>
</reference>
<evidence type="ECO:0000313" key="5">
    <source>
        <dbReference type="EMBL" id="KAK0176384.1"/>
    </source>
</evidence>
<dbReference type="GO" id="GO:0008757">
    <property type="term" value="F:S-adenosylmethionine-dependent methyltransferase activity"/>
    <property type="evidence" value="ECO:0007669"/>
    <property type="project" value="UniProtKB-ARBA"/>
</dbReference>
<dbReference type="Gene3D" id="6.10.140.2220">
    <property type="match status" value="1"/>
</dbReference>
<accession>A0AA39FV40</accession>
<evidence type="ECO:0000256" key="1">
    <source>
        <dbReference type="ARBA" id="ARBA00022603"/>
    </source>
</evidence>
<proteinExistence type="predicted"/>
<feature type="domain" description="SET" evidence="4">
    <location>
        <begin position="231"/>
        <end position="547"/>
    </location>
</feature>
<dbReference type="EMBL" id="JAQQBS010000001">
    <property type="protein sequence ID" value="KAK0176384.1"/>
    <property type="molecule type" value="Genomic_DNA"/>
</dbReference>
<dbReference type="CDD" id="cd10536">
    <property type="entry name" value="SET_SMYD4"/>
    <property type="match status" value="1"/>
</dbReference>
<dbReference type="InterPro" id="IPR011990">
    <property type="entry name" value="TPR-like_helical_dom_sf"/>
</dbReference>
<dbReference type="Gene3D" id="1.10.220.160">
    <property type="match status" value="1"/>
</dbReference>
<gene>
    <name evidence="5" type="ORF">PV328_000527</name>
</gene>
<dbReference type="SUPFAM" id="SSF82199">
    <property type="entry name" value="SET domain"/>
    <property type="match status" value="1"/>
</dbReference>
<dbReference type="AlphaFoldDB" id="A0AA39FV40"/>
<dbReference type="GO" id="GO:0005634">
    <property type="term" value="C:nucleus"/>
    <property type="evidence" value="ECO:0007669"/>
    <property type="project" value="TreeGrafter"/>
</dbReference>
<keyword evidence="1" id="KW-0489">Methyltransferase</keyword>
<dbReference type="GO" id="GO:0008276">
    <property type="term" value="F:protein methyltransferase activity"/>
    <property type="evidence" value="ECO:0007669"/>
    <property type="project" value="UniProtKB-ARBA"/>
</dbReference>
<dbReference type="Proteomes" id="UP001168990">
    <property type="component" value="Unassembled WGS sequence"/>
</dbReference>